<protein>
    <submittedName>
        <fullName evidence="1">Uncharacterized protein</fullName>
    </submittedName>
</protein>
<accession>A0A0C2VGL2</accession>
<name>A0A0C2VGL2_9BACL</name>
<organism evidence="1 2">
    <name type="scientific">Jeotgalibacillus campisalis</name>
    <dbReference type="NCBI Taxonomy" id="220754"/>
    <lineage>
        <taxon>Bacteria</taxon>
        <taxon>Bacillati</taxon>
        <taxon>Bacillota</taxon>
        <taxon>Bacilli</taxon>
        <taxon>Bacillales</taxon>
        <taxon>Caryophanaceae</taxon>
        <taxon>Jeotgalibacillus</taxon>
    </lineage>
</organism>
<keyword evidence="2" id="KW-1185">Reference proteome</keyword>
<dbReference type="Proteomes" id="UP000031972">
    <property type="component" value="Unassembled WGS sequence"/>
</dbReference>
<gene>
    <name evidence="1" type="ORF">KR50_31710</name>
</gene>
<dbReference type="EMBL" id="JXRR01000021">
    <property type="protein sequence ID" value="KIL43651.1"/>
    <property type="molecule type" value="Genomic_DNA"/>
</dbReference>
<proteinExistence type="predicted"/>
<dbReference type="PATRIC" id="fig|220754.4.peg.3185"/>
<comment type="caution">
    <text evidence="1">The sequence shown here is derived from an EMBL/GenBank/DDBJ whole genome shotgun (WGS) entry which is preliminary data.</text>
</comment>
<reference evidence="1 2" key="1">
    <citation type="submission" date="2015-01" db="EMBL/GenBank/DDBJ databases">
        <title>Jeotgalibacillus campisalis genome sequencing.</title>
        <authorList>
            <person name="Goh K.M."/>
            <person name="Chan K.-G."/>
            <person name="Yaakop A.S."/>
            <person name="Ee R."/>
            <person name="Gan H.M."/>
            <person name="Chan C.S."/>
        </authorList>
    </citation>
    <scope>NUCLEOTIDE SEQUENCE [LARGE SCALE GENOMIC DNA]</scope>
    <source>
        <strain evidence="1 2">SF-57</strain>
    </source>
</reference>
<dbReference type="AlphaFoldDB" id="A0A0C2VGL2"/>
<sequence length="43" mass="4801">MNSGMKKDKHYFLEKRAGESGCFLNTARSLSLHFLAADDLNLA</sequence>
<evidence type="ECO:0000313" key="1">
    <source>
        <dbReference type="EMBL" id="KIL43651.1"/>
    </source>
</evidence>
<evidence type="ECO:0000313" key="2">
    <source>
        <dbReference type="Proteomes" id="UP000031972"/>
    </source>
</evidence>